<protein>
    <submittedName>
        <fullName evidence="1">Uncharacterized protein</fullName>
    </submittedName>
</protein>
<gene>
    <name evidence="1" type="ORF">FHT02_001178</name>
</gene>
<dbReference type="Proteomes" id="UP000527143">
    <property type="component" value="Unassembled WGS sequence"/>
</dbReference>
<reference evidence="1 2" key="1">
    <citation type="submission" date="2020-08" db="EMBL/GenBank/DDBJ databases">
        <title>Genomic Encyclopedia of Type Strains, Phase IV (KMG-IV): sequencing the most valuable type-strain genomes for metagenomic binning, comparative biology and taxonomic classification.</title>
        <authorList>
            <person name="Goeker M."/>
        </authorList>
    </citation>
    <scope>NUCLEOTIDE SEQUENCE [LARGE SCALE GENOMIC DNA]</scope>
    <source>
        <strain evidence="1 2">DSM 26736</strain>
    </source>
</reference>
<evidence type="ECO:0000313" key="2">
    <source>
        <dbReference type="Proteomes" id="UP000527143"/>
    </source>
</evidence>
<comment type="caution">
    <text evidence="1">The sequence shown here is derived from an EMBL/GenBank/DDBJ whole genome shotgun (WGS) entry which is preliminary data.</text>
</comment>
<accession>A0A840YL64</accession>
<organism evidence="1 2">
    <name type="scientific">Sphingomonas xinjiangensis</name>
    <dbReference type="NCBI Taxonomy" id="643568"/>
    <lineage>
        <taxon>Bacteria</taxon>
        <taxon>Pseudomonadati</taxon>
        <taxon>Pseudomonadota</taxon>
        <taxon>Alphaproteobacteria</taxon>
        <taxon>Sphingomonadales</taxon>
        <taxon>Sphingomonadaceae</taxon>
        <taxon>Sphingomonas</taxon>
    </lineage>
</organism>
<keyword evidence="2" id="KW-1185">Reference proteome</keyword>
<sequence>MTRRDGWLSGTGFLAAAALLAVGHSAAVAPLVAGL</sequence>
<name>A0A840YL64_9SPHN</name>
<dbReference type="EMBL" id="JACIJF010000003">
    <property type="protein sequence ID" value="MBB5709950.1"/>
    <property type="molecule type" value="Genomic_DNA"/>
</dbReference>
<evidence type="ECO:0000313" key="1">
    <source>
        <dbReference type="EMBL" id="MBB5709950.1"/>
    </source>
</evidence>
<dbReference type="AlphaFoldDB" id="A0A840YL64"/>
<proteinExistence type="predicted"/>